<dbReference type="GO" id="GO:0022857">
    <property type="term" value="F:transmembrane transporter activity"/>
    <property type="evidence" value="ECO:0007669"/>
    <property type="project" value="InterPro"/>
</dbReference>
<feature type="transmembrane region" description="Helical" evidence="7">
    <location>
        <begin position="20"/>
        <end position="44"/>
    </location>
</feature>
<dbReference type="Proteomes" id="UP000184501">
    <property type="component" value="Unassembled WGS sequence"/>
</dbReference>
<dbReference type="InterPro" id="IPR010290">
    <property type="entry name" value="TM_effector"/>
</dbReference>
<name>A0A1M5ETJ4_STRHI</name>
<dbReference type="STRING" id="2017.SAMN05444320_105129"/>
<evidence type="ECO:0000256" key="2">
    <source>
        <dbReference type="ARBA" id="ARBA00022448"/>
    </source>
</evidence>
<gene>
    <name evidence="9" type="ORF">SAMN05444320_105129</name>
</gene>
<proteinExistence type="predicted"/>
<comment type="subcellular location">
    <subcellularLocation>
        <location evidence="1">Cell membrane</location>
        <topology evidence="1">Multi-pass membrane protein</topology>
    </subcellularLocation>
</comment>
<evidence type="ECO:0000256" key="1">
    <source>
        <dbReference type="ARBA" id="ARBA00004651"/>
    </source>
</evidence>
<dbReference type="PROSITE" id="PS50850">
    <property type="entry name" value="MFS"/>
    <property type="match status" value="1"/>
</dbReference>
<keyword evidence="6 7" id="KW-0472">Membrane</keyword>
<keyword evidence="3" id="KW-1003">Cell membrane</keyword>
<dbReference type="InterPro" id="IPR020846">
    <property type="entry name" value="MFS_dom"/>
</dbReference>
<feature type="transmembrane region" description="Helical" evidence="7">
    <location>
        <begin position="262"/>
        <end position="283"/>
    </location>
</feature>
<keyword evidence="10" id="KW-1185">Reference proteome</keyword>
<keyword evidence="4 7" id="KW-0812">Transmembrane</keyword>
<evidence type="ECO:0000313" key="9">
    <source>
        <dbReference type="EMBL" id="SHF82510.1"/>
    </source>
</evidence>
<dbReference type="CDD" id="cd06173">
    <property type="entry name" value="MFS_MefA_like"/>
    <property type="match status" value="1"/>
</dbReference>
<dbReference type="PANTHER" id="PTHR23513">
    <property type="entry name" value="INTEGRAL MEMBRANE EFFLUX PROTEIN-RELATED"/>
    <property type="match status" value="1"/>
</dbReference>
<dbReference type="RefSeq" id="WP_234995760.1">
    <property type="nucleotide sequence ID" value="NZ_FQVN01000005.1"/>
</dbReference>
<dbReference type="SUPFAM" id="SSF103473">
    <property type="entry name" value="MFS general substrate transporter"/>
    <property type="match status" value="1"/>
</dbReference>
<feature type="transmembrane region" description="Helical" evidence="7">
    <location>
        <begin position="50"/>
        <end position="72"/>
    </location>
</feature>
<feature type="transmembrane region" description="Helical" evidence="7">
    <location>
        <begin position="319"/>
        <end position="341"/>
    </location>
</feature>
<feature type="domain" description="Major facilitator superfamily (MFS) profile" evidence="8">
    <location>
        <begin position="178"/>
        <end position="425"/>
    </location>
</feature>
<protein>
    <submittedName>
        <fullName evidence="9">Predicted arabinose efflux permease, MFS family</fullName>
    </submittedName>
</protein>
<dbReference type="Pfam" id="PF05977">
    <property type="entry name" value="MFS_3"/>
    <property type="match status" value="1"/>
</dbReference>
<organism evidence="9 10">
    <name type="scientific">Streptoalloteichus hindustanus</name>
    <dbReference type="NCBI Taxonomy" id="2017"/>
    <lineage>
        <taxon>Bacteria</taxon>
        <taxon>Bacillati</taxon>
        <taxon>Actinomycetota</taxon>
        <taxon>Actinomycetes</taxon>
        <taxon>Pseudonocardiales</taxon>
        <taxon>Pseudonocardiaceae</taxon>
        <taxon>Streptoalloteichus</taxon>
    </lineage>
</organism>
<dbReference type="AlphaFoldDB" id="A0A1M5ETJ4"/>
<keyword evidence="2" id="KW-0813">Transport</keyword>
<dbReference type="InterPro" id="IPR036259">
    <property type="entry name" value="MFS_trans_sf"/>
</dbReference>
<dbReference type="GO" id="GO:0005886">
    <property type="term" value="C:plasma membrane"/>
    <property type="evidence" value="ECO:0007669"/>
    <property type="project" value="UniProtKB-SubCell"/>
</dbReference>
<feature type="transmembrane region" description="Helical" evidence="7">
    <location>
        <begin position="232"/>
        <end position="256"/>
    </location>
</feature>
<evidence type="ECO:0000256" key="5">
    <source>
        <dbReference type="ARBA" id="ARBA00022989"/>
    </source>
</evidence>
<reference evidence="9 10" key="1">
    <citation type="submission" date="2016-11" db="EMBL/GenBank/DDBJ databases">
        <authorList>
            <person name="Jaros S."/>
            <person name="Januszkiewicz K."/>
            <person name="Wedrychowicz H."/>
        </authorList>
    </citation>
    <scope>NUCLEOTIDE SEQUENCE [LARGE SCALE GENOMIC DNA]</scope>
    <source>
        <strain evidence="9 10">DSM 44523</strain>
    </source>
</reference>
<evidence type="ECO:0000256" key="3">
    <source>
        <dbReference type="ARBA" id="ARBA00022475"/>
    </source>
</evidence>
<feature type="transmembrane region" description="Helical" evidence="7">
    <location>
        <begin position="388"/>
        <end position="407"/>
    </location>
</feature>
<evidence type="ECO:0000256" key="7">
    <source>
        <dbReference type="SAM" id="Phobius"/>
    </source>
</evidence>
<evidence type="ECO:0000256" key="4">
    <source>
        <dbReference type="ARBA" id="ARBA00022692"/>
    </source>
</evidence>
<dbReference type="EMBL" id="FQVN01000005">
    <property type="protein sequence ID" value="SHF82510.1"/>
    <property type="molecule type" value="Genomic_DNA"/>
</dbReference>
<evidence type="ECO:0000313" key="10">
    <source>
        <dbReference type="Proteomes" id="UP000184501"/>
    </source>
</evidence>
<feature type="transmembrane region" description="Helical" evidence="7">
    <location>
        <begin position="362"/>
        <end position="382"/>
    </location>
</feature>
<evidence type="ECO:0000256" key="6">
    <source>
        <dbReference type="ARBA" id="ARBA00023136"/>
    </source>
</evidence>
<sequence>MSTITRPRRQTLLRHRNFRLLWFGETVSQIGTAVTTVALPLVAIETLHASTFQIAVLESAVWLPWLLIGLPAGAWVDRLRRRRIMLSCHAVSATLLASVPLAAWAGALTIAHLLLTALGLGVCAVFAMTAYEVFLPAVVAPDHLAEANAKVRGSESSAQILGPGLGGLLARLFGPVAGLLANAVSFFVCALCLARVRVAETVDPAPRQRGDLVREIRDGLRFIVRDPYLRPFTLYAASANLMGGALTAIVVVFLVREVGVDSAIAGALISGGGVGGVVGALLARRVIGWLGTARSMVVAELVAMPFALMVPLTTTGPGLVFFVAGTFVFNAGVTVSNVIIGSFRQTYCPRHLLGRVTASGRFLSLGALPVGALLGGALATYAGLRAGVWIISCLQIPAVVILLLSPIRRRRDMPTEPASEPASGR</sequence>
<feature type="transmembrane region" description="Helical" evidence="7">
    <location>
        <begin position="110"/>
        <end position="131"/>
    </location>
</feature>
<dbReference type="PANTHER" id="PTHR23513:SF6">
    <property type="entry name" value="MAJOR FACILITATOR SUPERFAMILY ASSOCIATED DOMAIN-CONTAINING PROTEIN"/>
    <property type="match status" value="1"/>
</dbReference>
<evidence type="ECO:0000259" key="8">
    <source>
        <dbReference type="PROSITE" id="PS50850"/>
    </source>
</evidence>
<keyword evidence="5 7" id="KW-1133">Transmembrane helix</keyword>
<feature type="transmembrane region" description="Helical" evidence="7">
    <location>
        <begin position="295"/>
        <end position="313"/>
    </location>
</feature>
<accession>A0A1M5ETJ4</accession>
<dbReference type="Gene3D" id="1.20.1250.20">
    <property type="entry name" value="MFS general substrate transporter like domains"/>
    <property type="match status" value="1"/>
</dbReference>